<dbReference type="EC" id="3.1.11.6" evidence="5"/>
<dbReference type="NCBIfam" id="TIGR00237">
    <property type="entry name" value="xseA"/>
    <property type="match status" value="1"/>
</dbReference>
<keyword evidence="4 5" id="KW-0269">Exonuclease</keyword>
<reference evidence="10" key="1">
    <citation type="submission" date="2017-02" db="EMBL/GenBank/DDBJ databases">
        <authorList>
            <person name="Varghese N."/>
            <person name="Submissions S."/>
        </authorList>
    </citation>
    <scope>NUCLEOTIDE SEQUENCE [LARGE SCALE GENOMIC DNA]</scope>
    <source>
        <strain evidence="10">DSM 16521</strain>
    </source>
</reference>
<dbReference type="InterPro" id="IPR003753">
    <property type="entry name" value="Exonuc_VII_L"/>
</dbReference>
<sequence length="405" mass="45208">MTGKTFWTVTELNSLIKQSLETNYLLKRVWIKGEIAEFTRHRLSGHCYFTLKDQESQLKCVMFRQQAANLRFQPRAGMEVLVLGSINVFLPNGIYQLYAEDIQPYGIGSSQLQLEQLKRKLEAEGLFSTARKRPLPPLPRRIALVTSRQGAAVRDMVKILRQRFPIIEIVIVDVQVQGEEAPASIKAGLELAAAHTGADLVIVGRGGGATEDLAAFNSEIVVRAIAACPLPVIAAIGHESDVTLADLVADVRASTPSNAAELAVPVLQELLGRTAEMAQRLRAAISNRFRWERQQLEQLASRPILQQPQLYFERKWQEVERIAGKLQTAAENVYLQKQHRLEKTVAALNALSPLKVLERGYAFCRREQEVVTSVEQVQTGQGLTLHMKDGEVDCQVQAVRRKMNG</sequence>
<evidence type="ECO:0000256" key="2">
    <source>
        <dbReference type="ARBA" id="ARBA00022722"/>
    </source>
</evidence>
<dbReference type="Pfam" id="PF13742">
    <property type="entry name" value="tRNA_anti_2"/>
    <property type="match status" value="1"/>
</dbReference>
<evidence type="ECO:0000256" key="4">
    <source>
        <dbReference type="ARBA" id="ARBA00022839"/>
    </source>
</evidence>
<dbReference type="RefSeq" id="WP_078665148.1">
    <property type="nucleotide sequence ID" value="NZ_FUXM01000008.1"/>
</dbReference>
<dbReference type="InterPro" id="IPR020579">
    <property type="entry name" value="Exonuc_VII_lsu_C"/>
</dbReference>
<name>A0A1T4NW81_9FIRM</name>
<dbReference type="PANTHER" id="PTHR30008">
    <property type="entry name" value="EXODEOXYRIBONUCLEASE 7 LARGE SUBUNIT"/>
    <property type="match status" value="1"/>
</dbReference>
<dbReference type="OrthoDB" id="9802795at2"/>
<evidence type="ECO:0000259" key="7">
    <source>
        <dbReference type="Pfam" id="PF02601"/>
    </source>
</evidence>
<dbReference type="GO" id="GO:0008855">
    <property type="term" value="F:exodeoxyribonuclease VII activity"/>
    <property type="evidence" value="ECO:0007669"/>
    <property type="project" value="UniProtKB-UniRule"/>
</dbReference>
<comment type="catalytic activity">
    <reaction evidence="5 6">
        <text>Exonucleolytic cleavage in either 5'- to 3'- or 3'- to 5'-direction to yield nucleoside 5'-phosphates.</text>
        <dbReference type="EC" id="3.1.11.6"/>
    </reaction>
</comment>
<comment type="function">
    <text evidence="5">Bidirectionally degrades single-stranded DNA into large acid-insoluble oligonucleotides, which are then degraded further into small acid-soluble oligonucleotides.</text>
</comment>
<dbReference type="Pfam" id="PF02601">
    <property type="entry name" value="Exonuc_VII_L"/>
    <property type="match status" value="1"/>
</dbReference>
<organism evidence="9 10">
    <name type="scientific">Carboxydocella sporoproducens DSM 16521</name>
    <dbReference type="NCBI Taxonomy" id="1121270"/>
    <lineage>
        <taxon>Bacteria</taxon>
        <taxon>Bacillati</taxon>
        <taxon>Bacillota</taxon>
        <taxon>Clostridia</taxon>
        <taxon>Eubacteriales</taxon>
        <taxon>Clostridiales Family XVI. Incertae Sedis</taxon>
        <taxon>Carboxydocella</taxon>
    </lineage>
</organism>
<dbReference type="InterPro" id="IPR025824">
    <property type="entry name" value="OB-fold_nuc-bd_dom"/>
</dbReference>
<keyword evidence="1 5" id="KW-0963">Cytoplasm</keyword>
<keyword evidence="2 5" id="KW-0540">Nuclease</keyword>
<evidence type="ECO:0000256" key="6">
    <source>
        <dbReference type="RuleBase" id="RU004355"/>
    </source>
</evidence>
<dbReference type="GO" id="GO:0009318">
    <property type="term" value="C:exodeoxyribonuclease VII complex"/>
    <property type="evidence" value="ECO:0007669"/>
    <property type="project" value="UniProtKB-UniRule"/>
</dbReference>
<dbReference type="EMBL" id="FUXM01000008">
    <property type="protein sequence ID" value="SJZ83483.1"/>
    <property type="molecule type" value="Genomic_DNA"/>
</dbReference>
<accession>A0A1T4NW81</accession>
<evidence type="ECO:0000313" key="9">
    <source>
        <dbReference type="EMBL" id="SJZ83483.1"/>
    </source>
</evidence>
<evidence type="ECO:0000256" key="3">
    <source>
        <dbReference type="ARBA" id="ARBA00022801"/>
    </source>
</evidence>
<dbReference type="GO" id="GO:0006308">
    <property type="term" value="P:DNA catabolic process"/>
    <property type="evidence" value="ECO:0007669"/>
    <property type="project" value="UniProtKB-UniRule"/>
</dbReference>
<protein>
    <recommendedName>
        <fullName evidence="5">Exodeoxyribonuclease 7 large subunit</fullName>
        <ecNumber evidence="5">3.1.11.6</ecNumber>
    </recommendedName>
    <alternativeName>
        <fullName evidence="5">Exodeoxyribonuclease VII large subunit</fullName>
        <shortName evidence="5">Exonuclease VII large subunit</shortName>
    </alternativeName>
</protein>
<evidence type="ECO:0000313" key="10">
    <source>
        <dbReference type="Proteomes" id="UP000189933"/>
    </source>
</evidence>
<feature type="domain" description="OB-fold nucleic acid binding" evidence="8">
    <location>
        <begin position="7"/>
        <end position="103"/>
    </location>
</feature>
<comment type="similarity">
    <text evidence="5 6">Belongs to the XseA family.</text>
</comment>
<evidence type="ECO:0000256" key="1">
    <source>
        <dbReference type="ARBA" id="ARBA00022490"/>
    </source>
</evidence>
<dbReference type="Gene3D" id="2.40.50.1010">
    <property type="match status" value="1"/>
</dbReference>
<dbReference type="GO" id="GO:0005737">
    <property type="term" value="C:cytoplasm"/>
    <property type="evidence" value="ECO:0007669"/>
    <property type="project" value="UniProtKB-SubCell"/>
</dbReference>
<proteinExistence type="inferred from homology"/>
<dbReference type="HAMAP" id="MF_00378">
    <property type="entry name" value="Exonuc_7_L"/>
    <property type="match status" value="1"/>
</dbReference>
<dbReference type="AlphaFoldDB" id="A0A1T4NW81"/>
<keyword evidence="3 5" id="KW-0378">Hydrolase</keyword>
<dbReference type="PANTHER" id="PTHR30008:SF0">
    <property type="entry name" value="EXODEOXYRIBONUCLEASE 7 LARGE SUBUNIT"/>
    <property type="match status" value="1"/>
</dbReference>
<gene>
    <name evidence="5" type="primary">xseA</name>
    <name evidence="9" type="ORF">SAMN02745885_01062</name>
</gene>
<dbReference type="GO" id="GO:0003676">
    <property type="term" value="F:nucleic acid binding"/>
    <property type="evidence" value="ECO:0007669"/>
    <property type="project" value="InterPro"/>
</dbReference>
<comment type="subcellular location">
    <subcellularLocation>
        <location evidence="5 6">Cytoplasm</location>
    </subcellularLocation>
</comment>
<dbReference type="Proteomes" id="UP000189933">
    <property type="component" value="Unassembled WGS sequence"/>
</dbReference>
<keyword evidence="10" id="KW-1185">Reference proteome</keyword>
<comment type="subunit">
    <text evidence="5">Heterooligomer composed of large and small subunits.</text>
</comment>
<evidence type="ECO:0000259" key="8">
    <source>
        <dbReference type="Pfam" id="PF13742"/>
    </source>
</evidence>
<dbReference type="CDD" id="cd04489">
    <property type="entry name" value="ExoVII_LU_OBF"/>
    <property type="match status" value="1"/>
</dbReference>
<evidence type="ECO:0000256" key="5">
    <source>
        <dbReference type="HAMAP-Rule" id="MF_00378"/>
    </source>
</evidence>
<feature type="domain" description="Exonuclease VII large subunit C-terminal" evidence="7">
    <location>
        <begin position="126"/>
        <end position="341"/>
    </location>
</feature>